<protein>
    <submittedName>
        <fullName evidence="1">SIR2 family protein</fullName>
    </submittedName>
</protein>
<gene>
    <name evidence="1" type="ORF">JAY77_15720</name>
</gene>
<dbReference type="Pfam" id="PF13289">
    <property type="entry name" value="SIR2_2"/>
    <property type="match status" value="1"/>
</dbReference>
<reference evidence="1" key="1">
    <citation type="journal article" date="2021" name="Proc. Natl. Acad. Sci. U.S.A.">
        <title>Global biogeography of chemosynthetic symbionts reveals both localized and globally distributed symbiont groups. .</title>
        <authorList>
            <person name="Osvatic J.T."/>
            <person name="Wilkins L.G.E."/>
            <person name="Leibrecht L."/>
            <person name="Leray M."/>
            <person name="Zauner S."/>
            <person name="Polzin J."/>
            <person name="Camacho Y."/>
            <person name="Gros O."/>
            <person name="van Gils J.A."/>
            <person name="Eisen J.A."/>
            <person name="Petersen J.M."/>
            <person name="Yuen B."/>
        </authorList>
    </citation>
    <scope>NUCLEOTIDE SEQUENCE</scope>
    <source>
        <strain evidence="1">MAGclacostrist055</strain>
    </source>
</reference>
<dbReference type="AlphaFoldDB" id="A0A9E4NML0"/>
<dbReference type="Proteomes" id="UP000886674">
    <property type="component" value="Unassembled WGS sequence"/>
</dbReference>
<name>A0A9E4NML0_9GAMM</name>
<organism evidence="1 2">
    <name type="scientific">Candidatus Thiodiazotropha taylori</name>
    <dbReference type="NCBI Taxonomy" id="2792791"/>
    <lineage>
        <taxon>Bacteria</taxon>
        <taxon>Pseudomonadati</taxon>
        <taxon>Pseudomonadota</taxon>
        <taxon>Gammaproteobacteria</taxon>
        <taxon>Chromatiales</taxon>
        <taxon>Sedimenticolaceae</taxon>
        <taxon>Candidatus Thiodiazotropha</taxon>
    </lineage>
</organism>
<sequence>MEELLNTPEINELTDSVQAGRSVAFIGSGLSTGEYVGWGTLVNNLCEACGVDIDSDDDDLLELAQQAKNLSPDEYHRVLSEEFGKDGAHYPPGYMYLLESPFNAYVTINYDPLLAEASQFKGLTLYDFKLGLDASKVKNKAIFYIHGYVGRGDHVADGDLILTREDFERFYEHASAIIPSFLTQVLSFKPVVFIGCGLQEPALKNILNICNKIKSSIEASSGDHGPIHYILLPTLYTTVEEGQKPKRDFEKELEENAVYEEVGVRVVRYIRTSPKDYSPVEKLLKAWSRAPEIKPVSAYDEGPSYD</sequence>
<comment type="caution">
    <text evidence="1">The sequence shown here is derived from an EMBL/GenBank/DDBJ whole genome shotgun (WGS) entry which is preliminary data.</text>
</comment>
<dbReference type="EMBL" id="JAEPCR010000077">
    <property type="protein sequence ID" value="MCG7979577.1"/>
    <property type="molecule type" value="Genomic_DNA"/>
</dbReference>
<evidence type="ECO:0000313" key="1">
    <source>
        <dbReference type="EMBL" id="MCG7979577.1"/>
    </source>
</evidence>
<accession>A0A9E4NML0</accession>
<evidence type="ECO:0000313" key="2">
    <source>
        <dbReference type="Proteomes" id="UP000886674"/>
    </source>
</evidence>
<proteinExistence type="predicted"/>